<dbReference type="PANTHER" id="PTHR13031">
    <property type="entry name" value="RIBONUCLEASE P SUBUNIT P30"/>
    <property type="match status" value="1"/>
</dbReference>
<evidence type="ECO:0000313" key="5">
    <source>
        <dbReference type="Proteomes" id="UP000001568"/>
    </source>
</evidence>
<evidence type="ECO:0000256" key="1">
    <source>
        <dbReference type="ARBA" id="ARBA00004123"/>
    </source>
</evidence>
<reference evidence="4 5" key="1">
    <citation type="journal article" date="2007" name="Proc. Natl. Acad. Sci. U.S.A.">
        <title>The tiny eukaryote Ostreococcus provides genomic insights into the paradox of plankton speciation.</title>
        <authorList>
            <person name="Palenik B."/>
            <person name="Grimwood J."/>
            <person name="Aerts A."/>
            <person name="Rouze P."/>
            <person name="Salamov A."/>
            <person name="Putnam N."/>
            <person name="Dupont C."/>
            <person name="Jorgensen R."/>
            <person name="Derelle E."/>
            <person name="Rombauts S."/>
            <person name="Zhou K."/>
            <person name="Otillar R."/>
            <person name="Merchant S.S."/>
            <person name="Podell S."/>
            <person name="Gaasterland T."/>
            <person name="Napoli C."/>
            <person name="Gendler K."/>
            <person name="Manuell A."/>
            <person name="Tai V."/>
            <person name="Vallon O."/>
            <person name="Piganeau G."/>
            <person name="Jancek S."/>
            <person name="Heijde M."/>
            <person name="Jabbari K."/>
            <person name="Bowler C."/>
            <person name="Lohr M."/>
            <person name="Robbens S."/>
            <person name="Werner G."/>
            <person name="Dubchak I."/>
            <person name="Pazour G.J."/>
            <person name="Ren Q."/>
            <person name="Paulsen I."/>
            <person name="Delwiche C."/>
            <person name="Schmutz J."/>
            <person name="Rokhsar D."/>
            <person name="Van de Peer Y."/>
            <person name="Moreau H."/>
            <person name="Grigoriev I.V."/>
        </authorList>
    </citation>
    <scope>NUCLEOTIDE SEQUENCE [LARGE SCALE GENOMIC DNA]</scope>
    <source>
        <strain evidence="4 5">CCE9901</strain>
    </source>
</reference>
<dbReference type="OMA" id="ILVELCH"/>
<proteinExistence type="inferred from homology"/>
<dbReference type="Pfam" id="PF01876">
    <property type="entry name" value="RNase_P_p30"/>
    <property type="match status" value="1"/>
</dbReference>
<dbReference type="GO" id="GO:0005655">
    <property type="term" value="C:nucleolar ribonuclease P complex"/>
    <property type="evidence" value="ECO:0007669"/>
    <property type="project" value="TreeGrafter"/>
</dbReference>
<keyword evidence="5" id="KW-1185">Reference proteome</keyword>
<dbReference type="AlphaFoldDB" id="A4S4D8"/>
<comment type="similarity">
    <text evidence="2">Belongs to the eukaryotic/archaeal RNase P protein component 3 family.</text>
</comment>
<dbReference type="Gramene" id="ABO98711">
    <property type="protein sequence ID" value="ABO98711"/>
    <property type="gene ID" value="OSTLU_26376"/>
</dbReference>
<dbReference type="Gene3D" id="3.20.20.140">
    <property type="entry name" value="Metal-dependent hydrolases"/>
    <property type="match status" value="1"/>
</dbReference>
<dbReference type="STRING" id="436017.A4S4D8"/>
<dbReference type="EMBL" id="CP000591">
    <property type="protein sequence ID" value="ABO98711.1"/>
    <property type="molecule type" value="Genomic_DNA"/>
</dbReference>
<evidence type="ECO:0000256" key="3">
    <source>
        <dbReference type="ARBA" id="ARBA00022694"/>
    </source>
</evidence>
<dbReference type="GO" id="GO:0003723">
    <property type="term" value="F:RNA binding"/>
    <property type="evidence" value="ECO:0007669"/>
    <property type="project" value="TreeGrafter"/>
</dbReference>
<dbReference type="PANTHER" id="PTHR13031:SF0">
    <property type="entry name" value="RIBONUCLEASE P PROTEIN SUBUNIT P30"/>
    <property type="match status" value="1"/>
</dbReference>
<dbReference type="KEGG" id="olu:OSTLU_26376"/>
<evidence type="ECO:0000256" key="2">
    <source>
        <dbReference type="ARBA" id="ARBA00007331"/>
    </source>
</evidence>
<evidence type="ECO:0000313" key="4">
    <source>
        <dbReference type="EMBL" id="ABO98711.1"/>
    </source>
</evidence>
<comment type="subcellular location">
    <subcellularLocation>
        <location evidence="1">Nucleus</location>
    </subcellularLocation>
</comment>
<dbReference type="InterPro" id="IPR002738">
    <property type="entry name" value="RNase_P_p30"/>
</dbReference>
<dbReference type="GeneID" id="5004288"/>
<dbReference type="InterPro" id="IPR016195">
    <property type="entry name" value="Pol/histidinol_Pase-like"/>
</dbReference>
<protein>
    <submittedName>
        <fullName evidence="4">Uncharacterized protein</fullName>
    </submittedName>
</protein>
<name>A4S4D8_OSTLU</name>
<dbReference type="SUPFAM" id="SSF89550">
    <property type="entry name" value="PHP domain-like"/>
    <property type="match status" value="1"/>
</dbReference>
<gene>
    <name evidence="4" type="ORF">OSTLU_26376</name>
</gene>
<dbReference type="Proteomes" id="UP000001568">
    <property type="component" value="Chromosome 11"/>
</dbReference>
<accession>A4S4D8</accession>
<dbReference type="RefSeq" id="XP_001420418.1">
    <property type="nucleotide sequence ID" value="XM_001420381.1"/>
</dbReference>
<sequence>MLALGEDLEKFDVLALEPTSERAFASACANKHADVVSVGAGRRLRYKFTASAVRAATGNRISFELCYGEALRDSNSRMWFFANASALARATRGGRELFILSSGAERAIELRSMYDVVNLATFFGMTEKAARAAMTTNVHAMLAMCKRRRDAAATDSVVERMDASA</sequence>
<dbReference type="eggNOG" id="KOG2363">
    <property type="taxonomic scope" value="Eukaryota"/>
</dbReference>
<dbReference type="OrthoDB" id="17948at2759"/>
<dbReference type="HOGENOM" id="CLU_048451_3_1_1"/>
<keyword evidence="3" id="KW-0819">tRNA processing</keyword>
<organism evidence="4 5">
    <name type="scientific">Ostreococcus lucimarinus (strain CCE9901)</name>
    <dbReference type="NCBI Taxonomy" id="436017"/>
    <lineage>
        <taxon>Eukaryota</taxon>
        <taxon>Viridiplantae</taxon>
        <taxon>Chlorophyta</taxon>
        <taxon>Mamiellophyceae</taxon>
        <taxon>Mamiellales</taxon>
        <taxon>Bathycoccaceae</taxon>
        <taxon>Ostreococcus</taxon>
    </lineage>
</organism>
<dbReference type="GO" id="GO:0008033">
    <property type="term" value="P:tRNA processing"/>
    <property type="evidence" value="ECO:0007669"/>
    <property type="project" value="UniProtKB-KW"/>
</dbReference>